<evidence type="ECO:0000313" key="2">
    <source>
        <dbReference type="Proteomes" id="UP000245431"/>
    </source>
</evidence>
<keyword evidence="1" id="KW-0614">Plasmid</keyword>
<dbReference type="AlphaFoldDB" id="A0A1D3KAG7"/>
<accession>A0A1D3KAG7</accession>
<name>A0A1D3KAG7_PSEVE</name>
<gene>
    <name evidence="1" type="ORF">PVE_P0260</name>
</gene>
<geneLocation type="plasmid" evidence="2">
    <name>pve_Plasmid</name>
</geneLocation>
<reference evidence="2" key="1">
    <citation type="submission" date="2016-07" db="EMBL/GenBank/DDBJ databases">
        <authorList>
            <person name="Florea S."/>
            <person name="Webb J.S."/>
            <person name="Jaromczyk J."/>
            <person name="Schardl C.L."/>
        </authorList>
    </citation>
    <scope>NUCLEOTIDE SEQUENCE [LARGE SCALE GENOMIC DNA]</scope>
    <source>
        <strain evidence="2">1YdBTEX2</strain>
        <plasmid evidence="2">Plasmid pve_Plasmid</plasmid>
    </source>
</reference>
<dbReference type="Proteomes" id="UP000245431">
    <property type="component" value="Plasmid PVE_plasmid"/>
</dbReference>
<sequence length="83" mass="9221">MKSTRTPFTKLANTIDAATFVFKVGRTEHQVTVPAGTRCCLLEGPNERWVVDDLSFIDSKSGLYLDASNYGIPVDSRNLTKVR</sequence>
<proteinExistence type="predicted"/>
<evidence type="ECO:0000313" key="1">
    <source>
        <dbReference type="EMBL" id="SBW85300.1"/>
    </source>
</evidence>
<protein>
    <submittedName>
        <fullName evidence="1">Uncharacterized protein</fullName>
    </submittedName>
</protein>
<dbReference type="EMBL" id="LT599585">
    <property type="protein sequence ID" value="SBW85300.1"/>
    <property type="molecule type" value="Genomic_DNA"/>
</dbReference>
<organism evidence="1 2">
    <name type="scientific">Pseudomonas veronii 1YdBTEX2</name>
    <dbReference type="NCBI Taxonomy" id="1295141"/>
    <lineage>
        <taxon>Bacteria</taxon>
        <taxon>Pseudomonadati</taxon>
        <taxon>Pseudomonadota</taxon>
        <taxon>Gammaproteobacteria</taxon>
        <taxon>Pseudomonadales</taxon>
        <taxon>Pseudomonadaceae</taxon>
        <taxon>Pseudomonas</taxon>
    </lineage>
</organism>